<dbReference type="PANTHER" id="PTHR31110">
    <property type="entry name" value="PESTICIDAL CRYSTAL CRY8BA PROTEIN"/>
    <property type="match status" value="1"/>
</dbReference>
<dbReference type="RefSeq" id="XP_027063037.2">
    <property type="nucleotide sequence ID" value="XM_027207236.2"/>
</dbReference>
<dbReference type="AlphaFoldDB" id="A0A6P6SC08"/>
<keyword evidence="2" id="KW-1185">Reference proteome</keyword>
<proteinExistence type="predicted"/>
<evidence type="ECO:0000313" key="3">
    <source>
        <dbReference type="RefSeq" id="XP_027063037.2"/>
    </source>
</evidence>
<organism evidence="2 3">
    <name type="scientific">Coffea arabica</name>
    <name type="common">Arabian coffee</name>
    <dbReference type="NCBI Taxonomy" id="13443"/>
    <lineage>
        <taxon>Eukaryota</taxon>
        <taxon>Viridiplantae</taxon>
        <taxon>Streptophyta</taxon>
        <taxon>Embryophyta</taxon>
        <taxon>Tracheophyta</taxon>
        <taxon>Spermatophyta</taxon>
        <taxon>Magnoliopsida</taxon>
        <taxon>eudicotyledons</taxon>
        <taxon>Gunneridae</taxon>
        <taxon>Pentapetalae</taxon>
        <taxon>asterids</taxon>
        <taxon>lamiids</taxon>
        <taxon>Gentianales</taxon>
        <taxon>Rubiaceae</taxon>
        <taxon>Ixoroideae</taxon>
        <taxon>Gardenieae complex</taxon>
        <taxon>Bertiereae - Coffeeae clade</taxon>
        <taxon>Coffeeae</taxon>
        <taxon>Coffea</taxon>
    </lineage>
</organism>
<gene>
    <name evidence="3" type="primary">LOC113689466</name>
</gene>
<dbReference type="Proteomes" id="UP001652660">
    <property type="component" value="Chromosome 5e"/>
</dbReference>
<dbReference type="GeneID" id="113689466"/>
<dbReference type="PANTHER" id="PTHR31110:SF3">
    <property type="entry name" value="PORTAL PROTEIN"/>
    <property type="match status" value="1"/>
</dbReference>
<evidence type="ECO:0000313" key="2">
    <source>
        <dbReference type="Proteomes" id="UP001652660"/>
    </source>
</evidence>
<reference evidence="2" key="1">
    <citation type="journal article" date="2025" name="Foods">
        <title>Unveiling the Microbial Signatures of Arabica Coffee Cherries: Insights into Ripeness Specific Diversity, Functional Traits, and Implications for Quality and Safety.</title>
        <authorList>
            <consortium name="RefSeq"/>
            <person name="Tenea G.N."/>
            <person name="Cifuentes V."/>
            <person name="Reyes P."/>
            <person name="Cevallos-Vallejos M."/>
        </authorList>
    </citation>
    <scope>NUCLEOTIDE SEQUENCE [LARGE SCALE GENOMIC DNA]</scope>
</reference>
<evidence type="ECO:0000256" key="1">
    <source>
        <dbReference type="SAM" id="MobiDB-lite"/>
    </source>
</evidence>
<sequence length="1213" mass="136925">MMFTEGLDESAINWIKQGSDAEKSQMRSPLTEKYDKTYPIPRSPLGYSSGSSHALPPLKFHSGLLGPHKPVALSLDSSEDEYGDVDSESVASVPDEFDGICSDEEEFDKPIPLQCNEEMFTVQRNTTSDHIRGTQTGVRYRAMLNRGLSKQSLRIEVPENTRRYTDTELGFDGCGRRNAASSGSCHLRKVVVQPHSTYATPVGKLSNVVDLGTPSAPPIMEIRRDGQSSEVVSECSESSGTVREFDQTNEDSKVSTQSAKQHAGIKDVFPDQNEESFEHEVGERDKNGMTPAEMEALKGTWETKPRNCSPYYDASDQNAWQILIAYDACIRLCLNAWARGCAEAPEFLKDECLLLRNAFGLHKFLLQPQGTQSVESTRKKIEQALPLKPKKIAGKIRVEVKKLRIIPRRRLKSTNSLRGAMYMQVGAEYVRHVSSLVKSGMNSLRLASFSLPTEESLSCLLKLKSSLEENQDETGSTISLQPGTGDYHDFFPEHQGDSILLEVQDLKKNIQGQATIPVSSMTDNPTDKIRWWPIYHDDHECIGKVQLSITCAFTYDETTQLKNGPIVETLAYDLLMEAAMLAQKFHARNLHLDGPWKWLLIEFSEYYGVSNSYTKLRYLSCVMNVATPTKDCIELVYELLSPVIKARNEKSLTRQEKSMLLNCETQVEGLLADVFQNYKSLDEKSPTGIADMSAPILESAAPSLAPAVQVYKLLHDILAEDSQTILRNYLQTAAMKRCRKHMLETDEFLSSNSEGFVIDSMTMTTAYLKIKNLCFKISSEIQADLKIHNQHILPSSIDLANITATVYSTELCSRLRAFLSAWPPSSPMPYVNGLLIATADFERNLESWNISAVRGGVDSRDLYHNYIMVWIQEMQLSLLDQCKAEKVPWSGVITNYSTSPFAEEMFEKLKVMLHEYEVVINRWPEYTMVLESAVANIERAIIKALEKQYNDILTPLKDSVPKKLGMQVQKLARRQSTALYSAPLQLGTFLNTLKRVLDVLHPSTEDILKAWASYLPVNGEKKSSFGEQMNGVTVLLRTKYKNYMQAIVVKLASNMQSSRNTRLQRILEETKVTDGEAEIRERMQVLSSQLSESISNLHEVFTSRIFVAICRGFWDKMGQIVVKFLEGRKENRVWYSGSYHALGVLDDIFASQMQRLQGNALQEKDLDPPRSITEARSILSRDTANGMDSSTYLYFQMYIFTLCLFTDFKLYRP</sequence>
<feature type="compositionally biased region" description="Basic and acidic residues" evidence="1">
    <location>
        <begin position="243"/>
        <end position="253"/>
    </location>
</feature>
<feature type="compositionally biased region" description="Basic and acidic residues" evidence="1">
    <location>
        <begin position="19"/>
        <end position="36"/>
    </location>
</feature>
<reference evidence="3" key="2">
    <citation type="submission" date="2025-08" db="UniProtKB">
        <authorList>
            <consortium name="RefSeq"/>
        </authorList>
    </citation>
    <scope>IDENTIFICATION</scope>
    <source>
        <tissue evidence="3">Leaves</tissue>
    </source>
</reference>
<protein>
    <submittedName>
        <fullName evidence="3">Uncharacterized protein</fullName>
    </submittedName>
</protein>
<name>A0A6P6SC08_COFAR</name>
<feature type="region of interest" description="Disordered" evidence="1">
    <location>
        <begin position="236"/>
        <end position="263"/>
    </location>
</feature>
<accession>A0A6P6SC08</accession>
<feature type="region of interest" description="Disordered" evidence="1">
    <location>
        <begin position="18"/>
        <end position="38"/>
    </location>
</feature>